<dbReference type="SUPFAM" id="SSF50952">
    <property type="entry name" value="Soluble quinoprotein glucose dehydrogenase"/>
    <property type="match status" value="1"/>
</dbReference>
<dbReference type="STRING" id="1117702.AQZ52_12065"/>
<name>A0A124JUM0_9SPHN</name>
<dbReference type="InterPro" id="IPR011041">
    <property type="entry name" value="Quinoprot_gluc/sorb_DH_b-prop"/>
</dbReference>
<evidence type="ECO:0000259" key="2">
    <source>
        <dbReference type="Pfam" id="PF07995"/>
    </source>
</evidence>
<dbReference type="InterPro" id="IPR011042">
    <property type="entry name" value="6-blade_b-propeller_TolB-like"/>
</dbReference>
<dbReference type="AlphaFoldDB" id="A0A124JUM0"/>
<protein>
    <submittedName>
        <fullName evidence="3">Dehydrogenase</fullName>
    </submittedName>
</protein>
<keyword evidence="1" id="KW-0732">Signal</keyword>
<comment type="caution">
    <text evidence="3">The sequence shown here is derived from an EMBL/GenBank/DDBJ whole genome shotgun (WGS) entry which is preliminary data.</text>
</comment>
<evidence type="ECO:0000256" key="1">
    <source>
        <dbReference type="SAM" id="SignalP"/>
    </source>
</evidence>
<gene>
    <name evidence="3" type="ORF">AQZ52_12065</name>
</gene>
<dbReference type="Pfam" id="PF07995">
    <property type="entry name" value="GSDH"/>
    <property type="match status" value="1"/>
</dbReference>
<sequence length="389" mass="41664">MVVPMRMSVLSSLAAACLALAGCPAAAGDNVIVTSPTPQITEVTVTDEATFNEPWAMTFLPGSAYALITEKAGKLKLWRKDRPVRDVAGAPAVAYGGQGGFGDVVPAPDYRTSRMIYLSWVEAGINDTRGAVVGRAKLDLAAAGGPRLVGLKVIWRQGPKLQGEGHFSHRIAFSPDGQYMFVSSGERQRFTPAQNLKVNLGKILRLLPDGRPAPGNPFADKPGAGRQIWSYGHRNALGLAFDTKGQLWDLEHGPKGGDELNFVKPGKNYGWPLVSNGDNYDGTPIPRHATRPDLEAPAISWNPVIAPGDLIFYKGNLFPGWKGHAICTGMVAQALVRVATSGERGEEIERIPLGSRIREIKEAPDGSLYILEDGSGGRLRRIVPAKAGS</sequence>
<dbReference type="InterPro" id="IPR012938">
    <property type="entry name" value="Glc/Sorbosone_DH"/>
</dbReference>
<dbReference type="PROSITE" id="PS51257">
    <property type="entry name" value="PROKAR_LIPOPROTEIN"/>
    <property type="match status" value="1"/>
</dbReference>
<feature type="chain" id="PRO_5007174830" evidence="1">
    <location>
        <begin position="28"/>
        <end position="389"/>
    </location>
</feature>
<proteinExistence type="predicted"/>
<reference evidence="3 4" key="1">
    <citation type="submission" date="2015-10" db="EMBL/GenBank/DDBJ databases">
        <title>Draft genome sequence of Novosphingobium fuchskuhlense DSM 25065 isolated from a surface water sample of the southwest basin of Lake Grosse Fuchskuhle.</title>
        <authorList>
            <person name="Ruckert C."/>
            <person name="Winkler A."/>
            <person name="Glaeser J."/>
            <person name="Grossart H.-P."/>
            <person name="Kalinowski J."/>
            <person name="Glaeser S."/>
        </authorList>
    </citation>
    <scope>NUCLEOTIDE SEQUENCE [LARGE SCALE GENOMIC DNA]</scope>
    <source>
        <strain evidence="3 4">FNE08-7</strain>
    </source>
</reference>
<evidence type="ECO:0000313" key="4">
    <source>
        <dbReference type="Proteomes" id="UP000058012"/>
    </source>
</evidence>
<accession>A0A124JUM0</accession>
<evidence type="ECO:0000313" key="3">
    <source>
        <dbReference type="EMBL" id="KUR71372.1"/>
    </source>
</evidence>
<feature type="signal peptide" evidence="1">
    <location>
        <begin position="1"/>
        <end position="27"/>
    </location>
</feature>
<dbReference type="Gene3D" id="2.120.10.30">
    <property type="entry name" value="TolB, C-terminal domain"/>
    <property type="match status" value="1"/>
</dbReference>
<feature type="domain" description="Glucose/Sorbosone dehydrogenase" evidence="2">
    <location>
        <begin position="51"/>
        <end position="381"/>
    </location>
</feature>
<dbReference type="PANTHER" id="PTHR19328">
    <property type="entry name" value="HEDGEHOG-INTERACTING PROTEIN"/>
    <property type="match status" value="1"/>
</dbReference>
<organism evidence="3 4">
    <name type="scientific">Novosphingobium fuchskuhlense</name>
    <dbReference type="NCBI Taxonomy" id="1117702"/>
    <lineage>
        <taxon>Bacteria</taxon>
        <taxon>Pseudomonadati</taxon>
        <taxon>Pseudomonadota</taxon>
        <taxon>Alphaproteobacteria</taxon>
        <taxon>Sphingomonadales</taxon>
        <taxon>Sphingomonadaceae</taxon>
        <taxon>Novosphingobium</taxon>
    </lineage>
</organism>
<dbReference type="EMBL" id="LLZS01000007">
    <property type="protein sequence ID" value="KUR71372.1"/>
    <property type="molecule type" value="Genomic_DNA"/>
</dbReference>
<dbReference type="Proteomes" id="UP000058012">
    <property type="component" value="Unassembled WGS sequence"/>
</dbReference>
<keyword evidence="4" id="KW-1185">Reference proteome</keyword>
<dbReference type="PANTHER" id="PTHR19328:SF75">
    <property type="entry name" value="ALDOSE SUGAR DEHYDROGENASE YLII"/>
    <property type="match status" value="1"/>
</dbReference>